<protein>
    <submittedName>
        <fullName evidence="2">Uncharacterized protein</fullName>
    </submittedName>
</protein>
<name>A0A8S9Y7R9_APOLU</name>
<reference evidence="2" key="1">
    <citation type="journal article" date="2021" name="Mol. Ecol. Resour.">
        <title>Apolygus lucorum genome provides insights into omnivorousness and mesophyll feeding.</title>
        <authorList>
            <person name="Liu Y."/>
            <person name="Liu H."/>
            <person name="Wang H."/>
            <person name="Huang T."/>
            <person name="Liu B."/>
            <person name="Yang B."/>
            <person name="Yin L."/>
            <person name="Li B."/>
            <person name="Zhang Y."/>
            <person name="Zhang S."/>
            <person name="Jiang F."/>
            <person name="Zhang X."/>
            <person name="Ren Y."/>
            <person name="Wang B."/>
            <person name="Wang S."/>
            <person name="Lu Y."/>
            <person name="Wu K."/>
            <person name="Fan W."/>
            <person name="Wang G."/>
        </authorList>
    </citation>
    <scope>NUCLEOTIDE SEQUENCE</scope>
    <source>
        <strain evidence="2">12Hb</strain>
    </source>
</reference>
<evidence type="ECO:0000313" key="3">
    <source>
        <dbReference type="Proteomes" id="UP000466442"/>
    </source>
</evidence>
<dbReference type="EMBL" id="WIXP02000001">
    <property type="protein sequence ID" value="KAF6217310.1"/>
    <property type="molecule type" value="Genomic_DNA"/>
</dbReference>
<evidence type="ECO:0000256" key="1">
    <source>
        <dbReference type="SAM" id="MobiDB-lite"/>
    </source>
</evidence>
<sequence>MDLLFTRQELDEIFKPSTPANSRRAPQPAISPRRLQPSPPKGRRTNATKPPRFCTQAARRMRRSPPDRQQRPTPPTTLIPVRKITLSATTTAHCEVVLHKDQQGDRPTWKIIPIDVPNFRKRADIVARYYHAKNAQCFEQYIPNIVGPGQHEYDDSENAMSHSHLYAHFL</sequence>
<gene>
    <name evidence="2" type="ORF">GE061_001664</name>
</gene>
<feature type="region of interest" description="Disordered" evidence="1">
    <location>
        <begin position="1"/>
        <end position="77"/>
    </location>
</feature>
<dbReference type="Proteomes" id="UP000466442">
    <property type="component" value="Linkage Group LG1"/>
</dbReference>
<dbReference type="AlphaFoldDB" id="A0A8S9Y7R9"/>
<proteinExistence type="predicted"/>
<accession>A0A8S9Y7R9</accession>
<evidence type="ECO:0000313" key="2">
    <source>
        <dbReference type="EMBL" id="KAF6217310.1"/>
    </source>
</evidence>
<keyword evidence="3" id="KW-1185">Reference proteome</keyword>
<organism evidence="2 3">
    <name type="scientific">Apolygus lucorum</name>
    <name type="common">Small green plant bug</name>
    <name type="synonym">Lygocoris lucorum</name>
    <dbReference type="NCBI Taxonomy" id="248454"/>
    <lineage>
        <taxon>Eukaryota</taxon>
        <taxon>Metazoa</taxon>
        <taxon>Ecdysozoa</taxon>
        <taxon>Arthropoda</taxon>
        <taxon>Hexapoda</taxon>
        <taxon>Insecta</taxon>
        <taxon>Pterygota</taxon>
        <taxon>Neoptera</taxon>
        <taxon>Paraneoptera</taxon>
        <taxon>Hemiptera</taxon>
        <taxon>Heteroptera</taxon>
        <taxon>Panheteroptera</taxon>
        <taxon>Cimicomorpha</taxon>
        <taxon>Miridae</taxon>
        <taxon>Mirini</taxon>
        <taxon>Apolygus</taxon>
    </lineage>
</organism>
<comment type="caution">
    <text evidence="2">The sequence shown here is derived from an EMBL/GenBank/DDBJ whole genome shotgun (WGS) entry which is preliminary data.</text>
</comment>